<dbReference type="PANTHER" id="PTHR36154:SF1">
    <property type="entry name" value="DNA-BINDING TRANSCRIPTIONAL ACTIVATOR ALPA"/>
    <property type="match status" value="1"/>
</dbReference>
<proteinExistence type="predicted"/>
<reference evidence="1 2" key="1">
    <citation type="submission" date="2016-10" db="EMBL/GenBank/DDBJ databases">
        <authorList>
            <person name="de Groot N.N."/>
        </authorList>
    </citation>
    <scope>NUCLEOTIDE SEQUENCE [LARGE SCALE GENOMIC DNA]</scope>
    <source>
        <strain evidence="1 2">AB35.6</strain>
    </source>
</reference>
<dbReference type="Proteomes" id="UP000182409">
    <property type="component" value="Unassembled WGS sequence"/>
</dbReference>
<dbReference type="Pfam" id="PF05930">
    <property type="entry name" value="Phage_AlpA"/>
    <property type="match status" value="1"/>
</dbReference>
<sequence length="67" mass="7374">MTTTAPDRLLRLKAVQAIVPLGRSAIYDRIQAQTFPRPVSLGGNAVAWRQSDIDAWVAKLERAKRGA</sequence>
<dbReference type="InterPro" id="IPR052931">
    <property type="entry name" value="Prophage_regulatory_activator"/>
</dbReference>
<evidence type="ECO:0000313" key="2">
    <source>
        <dbReference type="Proteomes" id="UP000182409"/>
    </source>
</evidence>
<gene>
    <name evidence="1" type="ORF">SAMN05443244_2341</name>
</gene>
<protein>
    <submittedName>
        <fullName evidence="1">Transcriptional regulator, AlpA family</fullName>
    </submittedName>
</protein>
<dbReference type="PANTHER" id="PTHR36154">
    <property type="entry name" value="DNA-BINDING TRANSCRIPTIONAL ACTIVATOR ALPA"/>
    <property type="match status" value="1"/>
</dbReference>
<dbReference type="EMBL" id="FNSD01000001">
    <property type="protein sequence ID" value="SEB98136.1"/>
    <property type="molecule type" value="Genomic_DNA"/>
</dbReference>
<dbReference type="RefSeq" id="WP_083350484.1">
    <property type="nucleotide sequence ID" value="NZ_FNSD01000001.1"/>
</dbReference>
<dbReference type="OrthoDB" id="8455288at2"/>
<dbReference type="InterPro" id="IPR010260">
    <property type="entry name" value="AlpA"/>
</dbReference>
<organism evidence="1 2">
    <name type="scientific">Terriglobus roseus</name>
    <dbReference type="NCBI Taxonomy" id="392734"/>
    <lineage>
        <taxon>Bacteria</taxon>
        <taxon>Pseudomonadati</taxon>
        <taxon>Acidobacteriota</taxon>
        <taxon>Terriglobia</taxon>
        <taxon>Terriglobales</taxon>
        <taxon>Acidobacteriaceae</taxon>
        <taxon>Terriglobus</taxon>
    </lineage>
</organism>
<dbReference type="Gene3D" id="1.10.238.160">
    <property type="match status" value="1"/>
</dbReference>
<dbReference type="AlphaFoldDB" id="A0A1H4NSE4"/>
<evidence type="ECO:0000313" key="1">
    <source>
        <dbReference type="EMBL" id="SEB98136.1"/>
    </source>
</evidence>
<accession>A0A1H4NSE4</accession>
<name>A0A1H4NSE4_9BACT</name>